<accession>A0A8T2VN89</accession>
<evidence type="ECO:0000313" key="3">
    <source>
        <dbReference type="Proteomes" id="UP000825935"/>
    </source>
</evidence>
<keyword evidence="3" id="KW-1185">Reference proteome</keyword>
<comment type="caution">
    <text evidence="2">The sequence shown here is derived from an EMBL/GenBank/DDBJ whole genome shotgun (WGS) entry which is preliminary data.</text>
</comment>
<reference evidence="2" key="1">
    <citation type="submission" date="2021-08" db="EMBL/GenBank/DDBJ databases">
        <title>WGS assembly of Ceratopteris richardii.</title>
        <authorList>
            <person name="Marchant D.B."/>
            <person name="Chen G."/>
            <person name="Jenkins J."/>
            <person name="Shu S."/>
            <person name="Leebens-Mack J."/>
            <person name="Grimwood J."/>
            <person name="Schmutz J."/>
            <person name="Soltis P."/>
            <person name="Soltis D."/>
            <person name="Chen Z.-H."/>
        </authorList>
    </citation>
    <scope>NUCLEOTIDE SEQUENCE</scope>
    <source>
        <strain evidence="2">Whitten #5841</strain>
        <tissue evidence="2">Leaf</tissue>
    </source>
</reference>
<evidence type="ECO:0000256" key="1">
    <source>
        <dbReference type="SAM" id="MobiDB-lite"/>
    </source>
</evidence>
<name>A0A8T2VN89_CERRI</name>
<sequence>MHRFASSPAWGRPGVSINCASPVNTQKFSSHLSRRESSPSFSSFRQVPPASQIFRGQDYAQSSPECFLDGPSSSFSGLTWKNTDQPFLTVAIPNFSINHQHKTPDPVQELDLDALVRDYFENGSTSRTISSENLEEMSTREDSQHYRVLQELFLDAPLLEDEILQAINTIIFSIKDTDLKSFTCSVNCSGGCIRRIIVNNLQVLKFDAEVRLSKWPKFGKVPGGEYEYIDIILERGTHQVDRLIVDIDFRSQFEIARPTQSYLDLITCLPVVFVGSVEKLSQVLKILAEEAKLSMTQNEMHVPPWRTLAYMTCKWLSALERSHKRMRVTGQGPAGSVGRGNRYTEKCILQLHHLKMCCSSSDSGRRGLYGSSLSTAEERPSPA</sequence>
<dbReference type="PANTHER" id="PTHR31579">
    <property type="entry name" value="OS03G0796600 PROTEIN"/>
    <property type="match status" value="1"/>
</dbReference>
<gene>
    <name evidence="2" type="ORF">KP509_01G087400</name>
</gene>
<proteinExistence type="predicted"/>
<dbReference type="PANTHER" id="PTHR31579:SF39">
    <property type="entry name" value="OS01G0973600 PROTEIN"/>
    <property type="match status" value="1"/>
</dbReference>
<dbReference type="AlphaFoldDB" id="A0A8T2VN89"/>
<feature type="compositionally biased region" description="Low complexity" evidence="1">
    <location>
        <begin position="361"/>
        <end position="374"/>
    </location>
</feature>
<dbReference type="Pfam" id="PF04720">
    <property type="entry name" value="PDDEXK_6"/>
    <property type="match status" value="1"/>
</dbReference>
<dbReference type="Proteomes" id="UP000825935">
    <property type="component" value="Chromosome 1"/>
</dbReference>
<dbReference type="OrthoDB" id="691424at2759"/>
<evidence type="ECO:0000313" key="2">
    <source>
        <dbReference type="EMBL" id="KAH7447015.1"/>
    </source>
</evidence>
<feature type="region of interest" description="Disordered" evidence="1">
    <location>
        <begin position="361"/>
        <end position="383"/>
    </location>
</feature>
<organism evidence="2 3">
    <name type="scientific">Ceratopteris richardii</name>
    <name type="common">Triangle waterfern</name>
    <dbReference type="NCBI Taxonomy" id="49495"/>
    <lineage>
        <taxon>Eukaryota</taxon>
        <taxon>Viridiplantae</taxon>
        <taxon>Streptophyta</taxon>
        <taxon>Embryophyta</taxon>
        <taxon>Tracheophyta</taxon>
        <taxon>Polypodiopsida</taxon>
        <taxon>Polypodiidae</taxon>
        <taxon>Polypodiales</taxon>
        <taxon>Pteridineae</taxon>
        <taxon>Pteridaceae</taxon>
        <taxon>Parkerioideae</taxon>
        <taxon>Ceratopteris</taxon>
    </lineage>
</organism>
<dbReference type="InterPro" id="IPR006502">
    <property type="entry name" value="PDDEXK-like"/>
</dbReference>
<dbReference type="NCBIfam" id="TIGR01615">
    <property type="entry name" value="A_thal_3542"/>
    <property type="match status" value="1"/>
</dbReference>
<dbReference type="EMBL" id="CM035406">
    <property type="protein sequence ID" value="KAH7447015.1"/>
    <property type="molecule type" value="Genomic_DNA"/>
</dbReference>
<protein>
    <submittedName>
        <fullName evidence="2">Uncharacterized protein</fullName>
    </submittedName>
</protein>